<dbReference type="AlphaFoldDB" id="A0AAV3Y022"/>
<feature type="compositionally biased region" description="Basic and acidic residues" evidence="1">
    <location>
        <begin position="485"/>
        <end position="496"/>
    </location>
</feature>
<feature type="compositionally biased region" description="Gly residues" evidence="1">
    <location>
        <begin position="650"/>
        <end position="672"/>
    </location>
</feature>
<accession>A0AAV3Y022</accession>
<feature type="compositionally biased region" description="Low complexity" evidence="1">
    <location>
        <begin position="466"/>
        <end position="479"/>
    </location>
</feature>
<feature type="region of interest" description="Disordered" evidence="1">
    <location>
        <begin position="198"/>
        <end position="245"/>
    </location>
</feature>
<feature type="compositionally biased region" description="Pro residues" evidence="1">
    <location>
        <begin position="569"/>
        <end position="578"/>
    </location>
</feature>
<feature type="compositionally biased region" description="Low complexity" evidence="1">
    <location>
        <begin position="410"/>
        <end position="423"/>
    </location>
</feature>
<dbReference type="Proteomes" id="UP000735302">
    <property type="component" value="Unassembled WGS sequence"/>
</dbReference>
<feature type="region of interest" description="Disordered" evidence="1">
    <location>
        <begin position="281"/>
        <end position="427"/>
    </location>
</feature>
<reference evidence="2 3" key="1">
    <citation type="journal article" date="2021" name="Elife">
        <title>Chloroplast acquisition without the gene transfer in kleptoplastic sea slugs, Plakobranchus ocellatus.</title>
        <authorList>
            <person name="Maeda T."/>
            <person name="Takahashi S."/>
            <person name="Yoshida T."/>
            <person name="Shimamura S."/>
            <person name="Takaki Y."/>
            <person name="Nagai Y."/>
            <person name="Toyoda A."/>
            <person name="Suzuki Y."/>
            <person name="Arimoto A."/>
            <person name="Ishii H."/>
            <person name="Satoh N."/>
            <person name="Nishiyama T."/>
            <person name="Hasebe M."/>
            <person name="Maruyama T."/>
            <person name="Minagawa J."/>
            <person name="Obokata J."/>
            <person name="Shigenobu S."/>
        </authorList>
    </citation>
    <scope>NUCLEOTIDE SEQUENCE [LARGE SCALE GENOMIC DNA]</scope>
</reference>
<organism evidence="2 3">
    <name type="scientific">Plakobranchus ocellatus</name>
    <dbReference type="NCBI Taxonomy" id="259542"/>
    <lineage>
        <taxon>Eukaryota</taxon>
        <taxon>Metazoa</taxon>
        <taxon>Spiralia</taxon>
        <taxon>Lophotrochozoa</taxon>
        <taxon>Mollusca</taxon>
        <taxon>Gastropoda</taxon>
        <taxon>Heterobranchia</taxon>
        <taxon>Euthyneura</taxon>
        <taxon>Panpulmonata</taxon>
        <taxon>Sacoglossa</taxon>
        <taxon>Placobranchoidea</taxon>
        <taxon>Plakobranchidae</taxon>
        <taxon>Plakobranchus</taxon>
    </lineage>
</organism>
<feature type="compositionally biased region" description="Gly residues" evidence="1">
    <location>
        <begin position="175"/>
        <end position="184"/>
    </location>
</feature>
<feature type="compositionally biased region" description="Gly residues" evidence="1">
    <location>
        <begin position="619"/>
        <end position="628"/>
    </location>
</feature>
<evidence type="ECO:0000256" key="1">
    <source>
        <dbReference type="SAM" id="MobiDB-lite"/>
    </source>
</evidence>
<proteinExistence type="predicted"/>
<comment type="caution">
    <text evidence="2">The sequence shown here is derived from an EMBL/GenBank/DDBJ whole genome shotgun (WGS) entry which is preliminary data.</text>
</comment>
<feature type="region of interest" description="Disordered" evidence="1">
    <location>
        <begin position="155"/>
        <end position="184"/>
    </location>
</feature>
<sequence length="672" mass="70636">MACATVCVGVCTIVYVVRWYEQERQPYELIDHRSFASSSQRGGVYRPGNAIPMVHLGGPMGNALHLRGGAGGEDGNLRCEEELRQVQELPEEEEAEAREMEKHHKLRMMKKEEMAMAANADNTNTETSLDSDDPHERNLIKSRFHSQAKTLHKDLISDNKKPAASSTTSAPYGITVGGGAGGGVGSLGRRMLAYRRTQEGTYEGVPGTDPDDPEDSKITATEEESHAGDRRGSRRSRNEAPPDYTAATAGDFITFHKGDGLSRTSPVLSSDLRVKLDAGKDRKFTSFGGGSGSKSGDGSEPKYANDPSERDPLLILADVHKTTSDASEDKPDSMDTPKGRTNRPGNVYVNPAQVKRSAPPKLSSFGTPVVTSTPKGRASANDSSGETDQDPWILNNMSDIAEDPREDDQSVVSGSGRSGKSNSMYGSSEIFESGEYRAMGPSGLADFYDGLLDSDVEVPPLDAEDGGLLSDGGLHSPLGFPAPRAGDKGKVNDDIKLIPGALKSPGAHVGHQIGASTRPRPYSSFIYRPSLPLSPVTPKTTTKTGSTAQGQTPSTSTPSSGNTQAEESPPLPPLPPYPSVGGAIASIDDDSQSASSAADTSVFQFPPPPSLCPPESSNGNGGARGVGGEYVQIKVPRANSSKPDQSASGPQGGGRGRGGVGRGGRKLFGGGT</sequence>
<dbReference type="EMBL" id="BLXT01000298">
    <property type="protein sequence ID" value="GFN75807.1"/>
    <property type="molecule type" value="Genomic_DNA"/>
</dbReference>
<keyword evidence="3" id="KW-1185">Reference proteome</keyword>
<evidence type="ECO:0000313" key="2">
    <source>
        <dbReference type="EMBL" id="GFN75807.1"/>
    </source>
</evidence>
<gene>
    <name evidence="2" type="ORF">PoB_000231300</name>
</gene>
<evidence type="ECO:0000313" key="3">
    <source>
        <dbReference type="Proteomes" id="UP000735302"/>
    </source>
</evidence>
<feature type="compositionally biased region" description="Basic and acidic residues" evidence="1">
    <location>
        <begin position="307"/>
        <end position="338"/>
    </location>
</feature>
<feature type="region of interest" description="Disordered" evidence="1">
    <location>
        <begin position="455"/>
        <end position="672"/>
    </location>
</feature>
<feature type="compositionally biased region" description="Basic and acidic residues" evidence="1">
    <location>
        <begin position="223"/>
        <end position="240"/>
    </location>
</feature>
<feature type="compositionally biased region" description="Low complexity" evidence="1">
    <location>
        <begin position="534"/>
        <end position="564"/>
    </location>
</feature>
<protein>
    <submittedName>
        <fullName evidence="2">Uncharacterized protein</fullName>
    </submittedName>
</protein>
<feature type="compositionally biased region" description="Polar residues" evidence="1">
    <location>
        <begin position="638"/>
        <end position="648"/>
    </location>
</feature>
<feature type="compositionally biased region" description="Polar residues" evidence="1">
    <location>
        <begin position="364"/>
        <end position="386"/>
    </location>
</feature>
<name>A0AAV3Y022_9GAST</name>